<dbReference type="AlphaFoldDB" id="A0A6A6ER72"/>
<name>A0A6A6ER72_9PEZI</name>
<dbReference type="Proteomes" id="UP000800200">
    <property type="component" value="Unassembled WGS sequence"/>
</dbReference>
<dbReference type="InterPro" id="IPR010730">
    <property type="entry name" value="HET"/>
</dbReference>
<dbReference type="EMBL" id="ML994613">
    <property type="protein sequence ID" value="KAF2193482.1"/>
    <property type="molecule type" value="Genomic_DNA"/>
</dbReference>
<evidence type="ECO:0000313" key="2">
    <source>
        <dbReference type="EMBL" id="KAF2193482.1"/>
    </source>
</evidence>
<dbReference type="InterPro" id="IPR052895">
    <property type="entry name" value="HetReg/Transcr_Mod"/>
</dbReference>
<organism evidence="2 3">
    <name type="scientific">Zopfia rhizophila CBS 207.26</name>
    <dbReference type="NCBI Taxonomy" id="1314779"/>
    <lineage>
        <taxon>Eukaryota</taxon>
        <taxon>Fungi</taxon>
        <taxon>Dikarya</taxon>
        <taxon>Ascomycota</taxon>
        <taxon>Pezizomycotina</taxon>
        <taxon>Dothideomycetes</taxon>
        <taxon>Dothideomycetes incertae sedis</taxon>
        <taxon>Zopfiaceae</taxon>
        <taxon>Zopfia</taxon>
    </lineage>
</organism>
<reference evidence="2" key="1">
    <citation type="journal article" date="2020" name="Stud. Mycol.">
        <title>101 Dothideomycetes genomes: a test case for predicting lifestyles and emergence of pathogens.</title>
        <authorList>
            <person name="Haridas S."/>
            <person name="Albert R."/>
            <person name="Binder M."/>
            <person name="Bloem J."/>
            <person name="Labutti K."/>
            <person name="Salamov A."/>
            <person name="Andreopoulos B."/>
            <person name="Baker S."/>
            <person name="Barry K."/>
            <person name="Bills G."/>
            <person name="Bluhm B."/>
            <person name="Cannon C."/>
            <person name="Castanera R."/>
            <person name="Culley D."/>
            <person name="Daum C."/>
            <person name="Ezra D."/>
            <person name="Gonzalez J."/>
            <person name="Henrissat B."/>
            <person name="Kuo A."/>
            <person name="Liang C."/>
            <person name="Lipzen A."/>
            <person name="Lutzoni F."/>
            <person name="Magnuson J."/>
            <person name="Mondo S."/>
            <person name="Nolan M."/>
            <person name="Ohm R."/>
            <person name="Pangilinan J."/>
            <person name="Park H.-J."/>
            <person name="Ramirez L."/>
            <person name="Alfaro M."/>
            <person name="Sun H."/>
            <person name="Tritt A."/>
            <person name="Yoshinaga Y."/>
            <person name="Zwiers L.-H."/>
            <person name="Turgeon B."/>
            <person name="Goodwin S."/>
            <person name="Spatafora J."/>
            <person name="Crous P."/>
            <person name="Grigoriev I."/>
        </authorList>
    </citation>
    <scope>NUCLEOTIDE SEQUENCE</scope>
    <source>
        <strain evidence="2">CBS 207.26</strain>
    </source>
</reference>
<dbReference type="PANTHER" id="PTHR24148">
    <property type="entry name" value="ANKYRIN REPEAT DOMAIN-CONTAINING PROTEIN 39 HOMOLOG-RELATED"/>
    <property type="match status" value="1"/>
</dbReference>
<keyword evidence="3" id="KW-1185">Reference proteome</keyword>
<dbReference type="PANTHER" id="PTHR24148:SF82">
    <property type="entry name" value="HETEROKARYON INCOMPATIBILITY DOMAIN-CONTAINING PROTEIN"/>
    <property type="match status" value="1"/>
</dbReference>
<sequence>MSGPLPRLGHCGFLEIQEEDLDTSHLHAHVLDDNARRSMIADRHPLATDSPIDAEAFFQDLGRLAPSVAKSFVPKSTALHELVFRLINDVDHTEDETSYIAMSYCWKKANHGTPRKEISPVGDLPFGWVKTVELFPIPTTPAMFQAILQERQSESEGLWFDQVCINQEDEDEKATSIGVMDLIYKNARTVVIALDDIAASEDEVMFLRQYFEYYSRSSLPINQQPNRGLSPPFMQTRAPFRSFFEKLLSSTWFERAWCTHEMRVGRSHIFLVPCESDEEDESYTFIRFTGAFFLHMLTLGSEVVSTGRQARKTALQQLFGRKALLHEREATLARSPGAQLPPLTEPLIYSSLITEVFQMKAGGNPRLPEYLRRLDANRDKTAIILNIAGFPLALRPASPLQRPSIEDECLRQLLLVGLAARDPVTLCTTGTPLQLHDGSISWLCRPTTLDIVSARQPLPRFPNPKTSISQGSDGRAEYVQLDLVFLDLPHRIQPNPNFQNHLHRARAFIDLCIQSGIESYTMWSSWQSPSHPRALSMKNVFVQVLACCFECGPNWMLDVSKRFQIGSRSLSPEIVEALCSPIFAIQNYMLSPSGRPAFSLFLDFLSTLIAYGIPWACGATERTCGPMVVSISTAGKAIIFAPFEHSKTLLIAIPDVVKCTDYDALSRGWVLTSMNPHTGSSSSPTVNWVLRSKSVVFGDSTFNGNVAMYQAPRNHRVYGP</sequence>
<evidence type="ECO:0000313" key="3">
    <source>
        <dbReference type="Proteomes" id="UP000800200"/>
    </source>
</evidence>
<feature type="domain" description="Heterokaryon incompatibility" evidence="1">
    <location>
        <begin position="99"/>
        <end position="261"/>
    </location>
</feature>
<dbReference type="OrthoDB" id="270167at2759"/>
<proteinExistence type="predicted"/>
<feature type="non-terminal residue" evidence="2">
    <location>
        <position position="720"/>
    </location>
</feature>
<evidence type="ECO:0000259" key="1">
    <source>
        <dbReference type="Pfam" id="PF06985"/>
    </source>
</evidence>
<gene>
    <name evidence="2" type="ORF">K469DRAFT_515331</name>
</gene>
<dbReference type="Pfam" id="PF06985">
    <property type="entry name" value="HET"/>
    <property type="match status" value="1"/>
</dbReference>
<protein>
    <recommendedName>
        <fullName evidence="1">Heterokaryon incompatibility domain-containing protein</fullName>
    </recommendedName>
</protein>
<accession>A0A6A6ER72</accession>